<dbReference type="FunFam" id="3.40.50.790:FF:000012">
    <property type="entry name" value="Ribosomal protein L1p/L10e family"/>
    <property type="match status" value="1"/>
</dbReference>
<evidence type="ECO:0008006" key="4">
    <source>
        <dbReference type="Google" id="ProtNLM"/>
    </source>
</evidence>
<sequence>MSQSGDRSAPPATTSAKKTVGDIKLQGWKQSQLRKAVASLLKYVATQAEKSSSLFADVDEEVIFLQLALKKMPQQPRKDKPVSLPLPHPLYGAEGQQICLFVKDSAEGQEGKEIKKKLATLEKNGGVAKVIGTGKLRTKFESHESKRKLCASYDLFLADDRILPSLPKLIGKSFFKKKRQPIPVDLRRGNWAAEIKKALACTYLYKGSGTSINIRVARSGFEPAEVEANVVAALAAAAEHIPKKWANIQGVFLKTADSVALPIFQTLPDAPAKIAGGSAAAGTAVAAS</sequence>
<dbReference type="GO" id="GO:0003723">
    <property type="term" value="F:RNA binding"/>
    <property type="evidence" value="ECO:0007669"/>
    <property type="project" value="InterPro"/>
</dbReference>
<organism evidence="2 3">
    <name type="scientific">Chlamydomonas schloesseri</name>
    <dbReference type="NCBI Taxonomy" id="2026947"/>
    <lineage>
        <taxon>Eukaryota</taxon>
        <taxon>Viridiplantae</taxon>
        <taxon>Chlorophyta</taxon>
        <taxon>core chlorophytes</taxon>
        <taxon>Chlorophyceae</taxon>
        <taxon>CS clade</taxon>
        <taxon>Chlamydomonadales</taxon>
        <taxon>Chlamydomonadaceae</taxon>
        <taxon>Chlamydomonas</taxon>
    </lineage>
</organism>
<dbReference type="InterPro" id="IPR050257">
    <property type="entry name" value="eL8/uL1-like"/>
</dbReference>
<evidence type="ECO:0000313" key="2">
    <source>
        <dbReference type="EMBL" id="KAG2450294.1"/>
    </source>
</evidence>
<evidence type="ECO:0000256" key="1">
    <source>
        <dbReference type="SAM" id="MobiDB-lite"/>
    </source>
</evidence>
<feature type="region of interest" description="Disordered" evidence="1">
    <location>
        <begin position="1"/>
        <end position="21"/>
    </location>
</feature>
<dbReference type="EMBL" id="JAEHOD010000011">
    <property type="protein sequence ID" value="KAG2450294.1"/>
    <property type="molecule type" value="Genomic_DNA"/>
</dbReference>
<dbReference type="Pfam" id="PF00687">
    <property type="entry name" value="Ribosomal_L1"/>
    <property type="match status" value="1"/>
</dbReference>
<evidence type="ECO:0000313" key="3">
    <source>
        <dbReference type="Proteomes" id="UP000613740"/>
    </source>
</evidence>
<keyword evidence="3" id="KW-1185">Reference proteome</keyword>
<proteinExistence type="predicted"/>
<dbReference type="InterPro" id="IPR028364">
    <property type="entry name" value="Ribosomal_uL1/biogenesis"/>
</dbReference>
<protein>
    <recommendedName>
        <fullName evidence="4">Ribosomal protein L1</fullName>
    </recommendedName>
</protein>
<name>A0A836B8E5_9CHLO</name>
<dbReference type="PANTHER" id="PTHR23105">
    <property type="entry name" value="RIBOSOMAL PROTEIN L7AE FAMILY MEMBER"/>
    <property type="match status" value="1"/>
</dbReference>
<dbReference type="CDD" id="cd00403">
    <property type="entry name" value="Ribosomal_L1"/>
    <property type="match status" value="1"/>
</dbReference>
<dbReference type="SUPFAM" id="SSF56808">
    <property type="entry name" value="Ribosomal protein L1"/>
    <property type="match status" value="1"/>
</dbReference>
<gene>
    <name evidence="2" type="ORF">HYH02_004801</name>
</gene>
<feature type="compositionally biased region" description="Polar residues" evidence="1">
    <location>
        <begin position="1"/>
        <end position="17"/>
    </location>
</feature>
<dbReference type="Gene3D" id="3.40.50.790">
    <property type="match status" value="1"/>
</dbReference>
<dbReference type="AlphaFoldDB" id="A0A836B8E5"/>
<dbReference type="OrthoDB" id="10251727at2759"/>
<accession>A0A836B8E5</accession>
<dbReference type="InterPro" id="IPR016095">
    <property type="entry name" value="Ribosomal_uL1_3-a/b-sand"/>
</dbReference>
<reference evidence="2" key="1">
    <citation type="journal article" date="2020" name="bioRxiv">
        <title>Comparative genomics of Chlamydomonas.</title>
        <authorList>
            <person name="Craig R.J."/>
            <person name="Hasan A.R."/>
            <person name="Ness R.W."/>
            <person name="Keightley P.D."/>
        </authorList>
    </citation>
    <scope>NUCLEOTIDE SEQUENCE</scope>
    <source>
        <strain evidence="2">CCAP 11/173</strain>
    </source>
</reference>
<dbReference type="InterPro" id="IPR023674">
    <property type="entry name" value="Ribosomal_uL1-like"/>
</dbReference>
<dbReference type="Proteomes" id="UP000613740">
    <property type="component" value="Unassembled WGS sequence"/>
</dbReference>
<comment type="caution">
    <text evidence="2">The sequence shown here is derived from an EMBL/GenBank/DDBJ whole genome shotgun (WGS) entry which is preliminary data.</text>
</comment>